<dbReference type="AlphaFoldDB" id="A0A1C2FXX2"/>
<dbReference type="PROSITE" id="PS51257">
    <property type="entry name" value="PROKAR_LIPOPROTEIN"/>
    <property type="match status" value="1"/>
</dbReference>
<organism evidence="1 2">
    <name type="scientific">Acidiferrobacter thiooxydans</name>
    <dbReference type="NCBI Taxonomy" id="163359"/>
    <lineage>
        <taxon>Bacteria</taxon>
        <taxon>Pseudomonadati</taxon>
        <taxon>Pseudomonadota</taxon>
        <taxon>Gammaproteobacteria</taxon>
        <taxon>Acidiferrobacterales</taxon>
        <taxon>Acidiferrobacteraceae</taxon>
        <taxon>Acidiferrobacter</taxon>
    </lineage>
</organism>
<proteinExistence type="predicted"/>
<evidence type="ECO:0000313" key="1">
    <source>
        <dbReference type="EMBL" id="RCN58524.1"/>
    </source>
</evidence>
<keyword evidence="2" id="KW-1185">Reference proteome</keyword>
<protein>
    <submittedName>
        <fullName evidence="1">Uncharacterized protein</fullName>
    </submittedName>
</protein>
<comment type="caution">
    <text evidence="1">The sequence shown here is derived from an EMBL/GenBank/DDBJ whole genome shotgun (WGS) entry which is preliminary data.</text>
</comment>
<reference evidence="1 2" key="1">
    <citation type="submission" date="2018-02" db="EMBL/GenBank/DDBJ databases">
        <title>Insights into the biology of acidophilic members of the Acidiferrobacteraceae family derived from comparative genomic analyses.</title>
        <authorList>
            <person name="Issotta F."/>
            <person name="Thyssen C."/>
            <person name="Mena C."/>
            <person name="Moya A."/>
            <person name="Bellenberg S."/>
            <person name="Sproer C."/>
            <person name="Covarrubias P.C."/>
            <person name="Sand W."/>
            <person name="Quatrini R."/>
            <person name="Vera M."/>
        </authorList>
    </citation>
    <scope>NUCLEOTIDE SEQUENCE [LARGE SCALE GENOMIC DNA]</scope>
    <source>
        <strain evidence="2">m-1</strain>
    </source>
</reference>
<dbReference type="Proteomes" id="UP000253250">
    <property type="component" value="Unassembled WGS sequence"/>
</dbReference>
<dbReference type="STRING" id="163359.A9R16_04105"/>
<accession>A0A1C2FXX2</accession>
<dbReference type="EMBL" id="PSYR01000001">
    <property type="protein sequence ID" value="RCN58524.1"/>
    <property type="molecule type" value="Genomic_DNA"/>
</dbReference>
<evidence type="ECO:0000313" key="2">
    <source>
        <dbReference type="Proteomes" id="UP000253250"/>
    </source>
</evidence>
<sequence length="201" mass="22654">MWRRHGPQGLLMQRLARYALLGWMLFGCAALAFVLLALVVAWRTPPIIAVDRAGTILGRIQWLSATHRSRREIIAASMRFLRDYLSVNGATVVPDYVQALDMMAPPLRATTVGVLRKTAYIARVRAARLRSWVSFAKSPGHRRLVRRDRGRFLVRLSGVLHVVLPDGQRHSERFTLILTEITVARRVHDTAGILVEAITTT</sequence>
<gene>
    <name evidence="1" type="ORF">C4900_01640</name>
</gene>
<name>A0A1C2FXX2_9GAMM</name>